<evidence type="ECO:0000256" key="2">
    <source>
        <dbReference type="ARBA" id="ARBA00022475"/>
    </source>
</evidence>
<evidence type="ECO:0000259" key="6">
    <source>
        <dbReference type="Pfam" id="PF12696"/>
    </source>
</evidence>
<reference evidence="7 8" key="1">
    <citation type="submission" date="2019-09" db="EMBL/GenBank/DDBJ databases">
        <title>Chitinophaga ginsengihumi sp. nov., isolated from soil of ginseng rhizosphere.</title>
        <authorList>
            <person name="Lee J."/>
        </authorList>
    </citation>
    <scope>NUCLEOTIDE SEQUENCE [LARGE SCALE GENOMIC DNA]</scope>
    <source>
        <strain evidence="7 8">BN140078</strain>
    </source>
</reference>
<dbReference type="PANTHER" id="PTHR37937:SF1">
    <property type="entry name" value="CONJUGATIVE TRANSFER: DNA TRANSPORT"/>
    <property type="match status" value="1"/>
</dbReference>
<dbReference type="InterPro" id="IPR032689">
    <property type="entry name" value="TraG-D_C"/>
</dbReference>
<comment type="caution">
    <text evidence="7">The sequence shown here is derived from an EMBL/GenBank/DDBJ whole genome shotgun (WGS) entry which is preliminary data.</text>
</comment>
<comment type="subcellular location">
    <subcellularLocation>
        <location evidence="1">Cell membrane</location>
        <topology evidence="1">Multi-pass membrane protein</topology>
    </subcellularLocation>
</comment>
<protein>
    <submittedName>
        <fullName evidence="7">TraM recognition domain-containing protein</fullName>
    </submittedName>
</protein>
<dbReference type="SUPFAM" id="SSF52540">
    <property type="entry name" value="P-loop containing nucleoside triphosphate hydrolases"/>
    <property type="match status" value="1"/>
</dbReference>
<dbReference type="PANTHER" id="PTHR37937">
    <property type="entry name" value="CONJUGATIVE TRANSFER: DNA TRANSPORT"/>
    <property type="match status" value="1"/>
</dbReference>
<dbReference type="Gene3D" id="3.40.50.300">
    <property type="entry name" value="P-loop containing nucleotide triphosphate hydrolases"/>
    <property type="match status" value="1"/>
</dbReference>
<dbReference type="RefSeq" id="WP_149839044.1">
    <property type="nucleotide sequence ID" value="NZ_VUOC01000003.1"/>
</dbReference>
<keyword evidence="8" id="KW-1185">Reference proteome</keyword>
<dbReference type="Pfam" id="PF12696">
    <property type="entry name" value="TraG-D_C"/>
    <property type="match status" value="1"/>
</dbReference>
<evidence type="ECO:0000256" key="5">
    <source>
        <dbReference type="ARBA" id="ARBA00023136"/>
    </source>
</evidence>
<dbReference type="InterPro" id="IPR027417">
    <property type="entry name" value="P-loop_NTPase"/>
</dbReference>
<dbReference type="AlphaFoldDB" id="A0A5B2VSC0"/>
<evidence type="ECO:0000256" key="3">
    <source>
        <dbReference type="ARBA" id="ARBA00022692"/>
    </source>
</evidence>
<dbReference type="EMBL" id="VUOC01000003">
    <property type="protein sequence ID" value="KAA2241530.1"/>
    <property type="molecule type" value="Genomic_DNA"/>
</dbReference>
<evidence type="ECO:0000256" key="1">
    <source>
        <dbReference type="ARBA" id="ARBA00004651"/>
    </source>
</evidence>
<keyword evidence="4" id="KW-1133">Transmembrane helix</keyword>
<organism evidence="7 8">
    <name type="scientific">Chitinophaga agrisoli</name>
    <dbReference type="NCBI Taxonomy" id="2607653"/>
    <lineage>
        <taxon>Bacteria</taxon>
        <taxon>Pseudomonadati</taxon>
        <taxon>Bacteroidota</taxon>
        <taxon>Chitinophagia</taxon>
        <taxon>Chitinophagales</taxon>
        <taxon>Chitinophagaceae</taxon>
        <taxon>Chitinophaga</taxon>
    </lineage>
</organism>
<dbReference type="GO" id="GO:0005886">
    <property type="term" value="C:plasma membrane"/>
    <property type="evidence" value="ECO:0007669"/>
    <property type="project" value="UniProtKB-SubCell"/>
</dbReference>
<reference evidence="7 8" key="2">
    <citation type="submission" date="2019-09" db="EMBL/GenBank/DDBJ databases">
        <authorList>
            <person name="Jin C."/>
        </authorList>
    </citation>
    <scope>NUCLEOTIDE SEQUENCE [LARGE SCALE GENOMIC DNA]</scope>
    <source>
        <strain evidence="7 8">BN140078</strain>
    </source>
</reference>
<keyword evidence="5" id="KW-0472">Membrane</keyword>
<evidence type="ECO:0000256" key="4">
    <source>
        <dbReference type="ARBA" id="ARBA00022989"/>
    </source>
</evidence>
<dbReference type="InterPro" id="IPR051539">
    <property type="entry name" value="T4SS-coupling_protein"/>
</dbReference>
<evidence type="ECO:0000313" key="7">
    <source>
        <dbReference type="EMBL" id="KAA2241530.1"/>
    </source>
</evidence>
<dbReference type="Proteomes" id="UP000324611">
    <property type="component" value="Unassembled WGS sequence"/>
</dbReference>
<sequence length="500" mass="56400">MTTTPSFDLDTVLFEFADKHGRSEWTIRQAVEQVCVFGACGAGKTSSVGRALALKYLSHGFSGLVLCAKAEEKALWQEYCRQTNRLDDLIVIEPGGKHRFNFLEYESSQRVGGISITQNIVQVLKTVIASDAKNGAHKNDDVFWENAQDMLLTNVISLCNLAYGKVFLRNLFDVISTAPKREQTTNDTGKPTSFEQAFTAAQKNVYAQIERFEKGLSPAERDRLKDEAAFESAVLDALPDAALMKQVDQFFAETFRNLSEKTRSIIEFSFSGFLFRLLQEPVYSLFCKGTSTVTPEDCLNGKIILLNLPVKHYHKAGRDCQVLFKYIWQRAMERRNVAENNRVLFLYADEAQLFLHPYDAEYQATARSSRIITTYLSQNLPNYHANMGGDQSEYRVKSLLGTFGTKFFLANADTHTNKYASELIGSAYTEDHTHSVSMSGKFSSSRSKSYKLEQMVRPEEFAGLKTGGPLNNFEVECYMHCQGKPFASGLNFNKVKFKQI</sequence>
<gene>
    <name evidence="7" type="ORF">F0L74_16680</name>
</gene>
<name>A0A5B2VSC0_9BACT</name>
<feature type="domain" description="TraD/TraG TraM recognition site" evidence="6">
    <location>
        <begin position="346"/>
        <end position="465"/>
    </location>
</feature>
<keyword evidence="2" id="KW-1003">Cell membrane</keyword>
<proteinExistence type="predicted"/>
<evidence type="ECO:0000313" key="8">
    <source>
        <dbReference type="Proteomes" id="UP000324611"/>
    </source>
</evidence>
<accession>A0A5B2VSC0</accession>
<keyword evidence="3" id="KW-0812">Transmembrane</keyword>